<dbReference type="Proteomes" id="UP001106592">
    <property type="component" value="Unassembled WGS sequence"/>
</dbReference>
<dbReference type="GO" id="GO:0016989">
    <property type="term" value="F:sigma factor antagonist activity"/>
    <property type="evidence" value="ECO:0007669"/>
    <property type="project" value="TreeGrafter"/>
</dbReference>
<comment type="caution">
    <text evidence="3">The sequence shown here is derived from an EMBL/GenBank/DDBJ whole genome shotgun (WGS) entry which is preliminary data.</text>
</comment>
<dbReference type="PANTHER" id="PTHR30273:SF2">
    <property type="entry name" value="PROTEIN FECR"/>
    <property type="match status" value="1"/>
</dbReference>
<name>A0A9Q2XM54_9PSED</name>
<keyword evidence="4" id="KW-1185">Reference proteome</keyword>
<dbReference type="EMBL" id="JAHTBI010000085">
    <property type="protein sequence ID" value="MBV6289552.1"/>
    <property type="molecule type" value="Genomic_DNA"/>
</dbReference>
<accession>A0A9Q2XM54</accession>
<evidence type="ECO:0000313" key="4">
    <source>
        <dbReference type="Proteomes" id="UP001106592"/>
    </source>
</evidence>
<reference evidence="3" key="1">
    <citation type="journal article" date="2022" name="Int. J. Syst. Evol. Microbiol.">
        <title>Pseudomonas aegrilactucae sp. nov. and Pseudomonas morbosilactucae sp. nov., pathogens causing bacterial rot of lettuce in Japan.</title>
        <authorList>
            <person name="Sawada H."/>
            <person name="Fujikawa T."/>
            <person name="Satou M."/>
        </authorList>
    </citation>
    <scope>NUCLEOTIDE SEQUENCE</scope>
    <source>
        <strain evidence="3">MAFF 301350</strain>
    </source>
</reference>
<dbReference type="AlphaFoldDB" id="A0A9Q2XM54"/>
<dbReference type="InterPro" id="IPR032623">
    <property type="entry name" value="FecR_N"/>
</dbReference>
<dbReference type="InterPro" id="IPR012373">
    <property type="entry name" value="Ferrdict_sens_TM"/>
</dbReference>
<organism evidence="3 4">
    <name type="scientific">Pseudomonas aegrilactucae</name>
    <dbReference type="NCBI Taxonomy" id="2854028"/>
    <lineage>
        <taxon>Bacteria</taxon>
        <taxon>Pseudomonadati</taxon>
        <taxon>Pseudomonadota</taxon>
        <taxon>Gammaproteobacteria</taxon>
        <taxon>Pseudomonadales</taxon>
        <taxon>Pseudomonadaceae</taxon>
        <taxon>Pseudomonas</taxon>
    </lineage>
</organism>
<gene>
    <name evidence="3" type="ORF">KUO17_21385</name>
</gene>
<feature type="domain" description="FecR protein" evidence="1">
    <location>
        <begin position="109"/>
        <end position="204"/>
    </location>
</feature>
<reference evidence="3" key="2">
    <citation type="journal article" date="2023" name="Plant Pathol.">
        <title>Dismantling and reorganizing Pseudomonas marginalis sensu#lato.</title>
        <authorList>
            <person name="Sawada H."/>
            <person name="Fujikawa T."/>
            <person name="Satou M."/>
        </authorList>
    </citation>
    <scope>NUCLEOTIDE SEQUENCE</scope>
    <source>
        <strain evidence="3">MAFF 301350</strain>
    </source>
</reference>
<protein>
    <submittedName>
        <fullName evidence="3">FecR domain-containing protein</fullName>
    </submittedName>
</protein>
<dbReference type="PIRSF" id="PIRSF018266">
    <property type="entry name" value="FecR"/>
    <property type="match status" value="1"/>
</dbReference>
<dbReference type="Pfam" id="PF16220">
    <property type="entry name" value="DUF4880"/>
    <property type="match status" value="1"/>
</dbReference>
<proteinExistence type="predicted"/>
<dbReference type="RefSeq" id="WP_217977492.1">
    <property type="nucleotide sequence ID" value="NZ_JAHTBI010000085.1"/>
</dbReference>
<sequence>MSAPVPAQVLEEAAEWLMRMSESELAPDEHAEWEQWRRSSPARSDAWARAQVLQAKLGGLPSSVAMSALERPDSPQRRVALGKLAALLALLPAGWASWKLAEVQGWSADYHTGVGQQRELTLADGSQLTLNTATAIDVRFDAGQRLVRLRQGEILVQTAPDTSPLARPFVVSTDQGRMQALGTRFSVREWPARTQLAVLEGAVRVDLARQPSASARVITAGQRSDFTDHDFGPLQAVDASVSAWAQGMLMADNLPLAELVAELGRYRHGFVRCDPAIAQVRVSGAFPISDSQRTLAMLVQTYPVVVSGHLNGYWITLSAA</sequence>
<evidence type="ECO:0000259" key="1">
    <source>
        <dbReference type="Pfam" id="PF04773"/>
    </source>
</evidence>
<evidence type="ECO:0000259" key="2">
    <source>
        <dbReference type="Pfam" id="PF16220"/>
    </source>
</evidence>
<feature type="domain" description="FecR N-terminal" evidence="2">
    <location>
        <begin position="11"/>
        <end position="52"/>
    </location>
</feature>
<dbReference type="InterPro" id="IPR006860">
    <property type="entry name" value="FecR"/>
</dbReference>
<dbReference type="Pfam" id="PF04773">
    <property type="entry name" value="FecR"/>
    <property type="match status" value="1"/>
</dbReference>
<dbReference type="PANTHER" id="PTHR30273">
    <property type="entry name" value="PERIPLASMIC SIGNAL SENSOR AND SIGMA FACTOR ACTIVATOR FECR-RELATED"/>
    <property type="match status" value="1"/>
</dbReference>
<evidence type="ECO:0000313" key="3">
    <source>
        <dbReference type="EMBL" id="MBV6289552.1"/>
    </source>
</evidence>